<proteinExistence type="predicted"/>
<keyword evidence="2" id="KW-1185">Reference proteome</keyword>
<evidence type="ECO:0000313" key="2">
    <source>
        <dbReference type="Proteomes" id="UP001165269"/>
    </source>
</evidence>
<evidence type="ECO:0008006" key="3">
    <source>
        <dbReference type="Google" id="ProtNLM"/>
    </source>
</evidence>
<dbReference type="RefSeq" id="WP_242759022.1">
    <property type="nucleotide sequence ID" value="NZ_JALDAY010000001.1"/>
</dbReference>
<accession>A0ABS9XXE2</accession>
<protein>
    <recommendedName>
        <fullName evidence="3">Lipoprotein</fullName>
    </recommendedName>
</protein>
<comment type="caution">
    <text evidence="1">The sequence shown here is derived from an EMBL/GenBank/DDBJ whole genome shotgun (WGS) entry which is preliminary data.</text>
</comment>
<name>A0ABS9XXE2_9ACTN</name>
<gene>
    <name evidence="1" type="ORF">MQP27_00540</name>
</gene>
<reference evidence="1" key="1">
    <citation type="submission" date="2022-03" db="EMBL/GenBank/DDBJ databases">
        <title>Streptomyces 7R015 and 7R016 isolated from Barleria lupulina in Thailand.</title>
        <authorList>
            <person name="Kanchanasin P."/>
            <person name="Phongsopitanun W."/>
            <person name="Tanasupawat S."/>
        </authorList>
    </citation>
    <scope>NUCLEOTIDE SEQUENCE</scope>
    <source>
        <strain evidence="1">7R015</strain>
    </source>
</reference>
<organism evidence="1 2">
    <name type="scientific">Streptomyces cylindrosporus</name>
    <dbReference type="NCBI Taxonomy" id="2927583"/>
    <lineage>
        <taxon>Bacteria</taxon>
        <taxon>Bacillati</taxon>
        <taxon>Actinomycetota</taxon>
        <taxon>Actinomycetes</taxon>
        <taxon>Kitasatosporales</taxon>
        <taxon>Streptomycetaceae</taxon>
        <taxon>Streptomyces</taxon>
    </lineage>
</organism>
<dbReference type="Proteomes" id="UP001165269">
    <property type="component" value="Unassembled WGS sequence"/>
</dbReference>
<evidence type="ECO:0000313" key="1">
    <source>
        <dbReference type="EMBL" id="MCI3269604.1"/>
    </source>
</evidence>
<dbReference type="EMBL" id="JALDAY010000001">
    <property type="protein sequence ID" value="MCI3269604.1"/>
    <property type="molecule type" value="Genomic_DNA"/>
</dbReference>
<sequence>MSLTKDQLTKALLDQGDLKGYSVEALSVPDFGDIPIDVGDDVCAAVILMSMFNVSAEPEARVGRTAYAASGDGDVAGSSVVLNSYQGVDAEQGMADLRKSVDGCPGGFEISDDLKATAVKSLKAPDAGDEAVAFRLDGGILGADTPTAYTVVRSGTTLAVFFNPSLTDSGTVTVPVKVVEAQVAKLEKVAG</sequence>